<proteinExistence type="predicted"/>
<keyword evidence="3" id="KW-1185">Reference proteome</keyword>
<sequence length="511" mass="50843">MTLTATPVPTGRQVRRYTAARARRRGGASIGSLLVDVYTVLITTAVGVGLAIGLVDGVREVLPPDTGGRAAGPEVSLPTLGALVVLALVGTVVSLAGRLGPVGVGGAEATWWLTLPVGRRALLRPAAVRLPLAAGAVGAVVLPVLDLAVHEAGRPAPERVLAVAAAGALGAAALVLAAGVGQTFGASRRRIAAAGDVLVALAPALAVGAAVTGVSLPPAPTPDAGVLAGLGVVVVAASVALDRRLDRIPARALRESGSVAGQAVGAVVSLDSRELGRALGEGIPARRRRRSARLRPVRSAAAALVTADALLLLRSGRHLAQLAGAACVPAAVLSVPHLRTPVVVLPALLAAGYVATLATAEGARRAEMAPVVDRLLPIGARRVRWLRMVVPGVAIALWSVPAFTPLVLLGAQVPEWVVLGLLAAPVWAGAAVRAAYRPAPDWGGPLVSTPAGALPIGAASVLSRGPDVVVLGLVPVLVAVALGTVVPGVLVAQALVSALVAAVCAHVPDAA</sequence>
<organism evidence="2 3">
    <name type="scientific">Cellulomonas aerilata</name>
    <dbReference type="NCBI Taxonomy" id="515326"/>
    <lineage>
        <taxon>Bacteria</taxon>
        <taxon>Bacillati</taxon>
        <taxon>Actinomycetota</taxon>
        <taxon>Actinomycetes</taxon>
        <taxon>Micrococcales</taxon>
        <taxon>Cellulomonadaceae</taxon>
        <taxon>Cellulomonas</taxon>
    </lineage>
</organism>
<dbReference type="AlphaFoldDB" id="A0A512DH42"/>
<dbReference type="OrthoDB" id="4922321at2"/>
<evidence type="ECO:0000256" key="1">
    <source>
        <dbReference type="SAM" id="Phobius"/>
    </source>
</evidence>
<feature type="transmembrane region" description="Helical" evidence="1">
    <location>
        <begin position="416"/>
        <end position="436"/>
    </location>
</feature>
<keyword evidence="1" id="KW-0812">Transmembrane</keyword>
<gene>
    <name evidence="2" type="ORF">CAE01nite_34970</name>
</gene>
<protein>
    <submittedName>
        <fullName evidence="2">Uncharacterized protein</fullName>
    </submittedName>
</protein>
<evidence type="ECO:0000313" key="3">
    <source>
        <dbReference type="Proteomes" id="UP000321181"/>
    </source>
</evidence>
<feature type="transmembrane region" description="Helical" evidence="1">
    <location>
        <begin position="191"/>
        <end position="212"/>
    </location>
</feature>
<feature type="transmembrane region" description="Helical" evidence="1">
    <location>
        <begin position="469"/>
        <end position="490"/>
    </location>
</feature>
<feature type="transmembrane region" description="Helical" evidence="1">
    <location>
        <begin position="160"/>
        <end position="179"/>
    </location>
</feature>
<keyword evidence="1" id="KW-0472">Membrane</keyword>
<feature type="transmembrane region" description="Helical" evidence="1">
    <location>
        <begin position="75"/>
        <end position="96"/>
    </location>
</feature>
<feature type="transmembrane region" description="Helical" evidence="1">
    <location>
        <begin position="33"/>
        <end position="55"/>
    </location>
</feature>
<feature type="transmembrane region" description="Helical" evidence="1">
    <location>
        <begin position="128"/>
        <end position="148"/>
    </location>
</feature>
<dbReference type="Proteomes" id="UP000321181">
    <property type="component" value="Unassembled WGS sequence"/>
</dbReference>
<feature type="transmembrane region" description="Helical" evidence="1">
    <location>
        <begin position="224"/>
        <end position="241"/>
    </location>
</feature>
<dbReference type="RefSeq" id="WP_146906811.1">
    <property type="nucleotide sequence ID" value="NZ_BAAARM010000007.1"/>
</dbReference>
<comment type="caution">
    <text evidence="2">The sequence shown here is derived from an EMBL/GenBank/DDBJ whole genome shotgun (WGS) entry which is preliminary data.</text>
</comment>
<keyword evidence="1" id="KW-1133">Transmembrane helix</keyword>
<reference evidence="2 3" key="1">
    <citation type="submission" date="2019-07" db="EMBL/GenBank/DDBJ databases">
        <title>Whole genome shotgun sequence of Cellulomonas aerilata NBRC 106308.</title>
        <authorList>
            <person name="Hosoyama A."/>
            <person name="Uohara A."/>
            <person name="Ohji S."/>
            <person name="Ichikawa N."/>
        </authorList>
    </citation>
    <scope>NUCLEOTIDE SEQUENCE [LARGE SCALE GENOMIC DNA]</scope>
    <source>
        <strain evidence="2 3">NBRC 106308</strain>
    </source>
</reference>
<feature type="transmembrane region" description="Helical" evidence="1">
    <location>
        <begin position="385"/>
        <end position="409"/>
    </location>
</feature>
<feature type="transmembrane region" description="Helical" evidence="1">
    <location>
        <begin position="442"/>
        <end position="462"/>
    </location>
</feature>
<dbReference type="EMBL" id="BJYY01000022">
    <property type="protein sequence ID" value="GEO35772.1"/>
    <property type="molecule type" value="Genomic_DNA"/>
</dbReference>
<evidence type="ECO:0000313" key="2">
    <source>
        <dbReference type="EMBL" id="GEO35772.1"/>
    </source>
</evidence>
<accession>A0A512DH42</accession>
<dbReference type="Pfam" id="PF19814">
    <property type="entry name" value="DUF6297"/>
    <property type="match status" value="1"/>
</dbReference>
<name>A0A512DH42_9CELL</name>
<dbReference type="InterPro" id="IPR046264">
    <property type="entry name" value="DUF6297"/>
</dbReference>